<evidence type="ECO:0000259" key="11">
    <source>
        <dbReference type="SMART" id="SM00836"/>
    </source>
</evidence>
<evidence type="ECO:0000256" key="7">
    <source>
        <dbReference type="ARBA" id="ARBA00023146"/>
    </source>
</evidence>
<keyword evidence="3 9" id="KW-0436">Ligase</keyword>
<keyword evidence="6 9" id="KW-0648">Protein biosynthesis</keyword>
<dbReference type="Gene3D" id="3.40.50.620">
    <property type="entry name" value="HUPs"/>
    <property type="match status" value="1"/>
</dbReference>
<evidence type="ECO:0000256" key="4">
    <source>
        <dbReference type="ARBA" id="ARBA00022741"/>
    </source>
</evidence>
<comment type="caution">
    <text evidence="12">The sequence shown here is derived from an EMBL/GenBank/DDBJ whole genome shotgun (WGS) entry which is preliminary data.</text>
</comment>
<evidence type="ECO:0000313" key="12">
    <source>
        <dbReference type="EMBL" id="KAK3197202.1"/>
    </source>
</evidence>
<accession>A0AAN6RCN9</accession>
<feature type="domain" description="DALR anticodon binding" evidence="11">
    <location>
        <begin position="515"/>
        <end position="649"/>
    </location>
</feature>
<dbReference type="SMART" id="SM00836">
    <property type="entry name" value="DALR_1"/>
    <property type="match status" value="1"/>
</dbReference>
<name>A0AAN6RCN9_9PLEO</name>
<keyword evidence="4 9" id="KW-0547">Nucleotide-binding</keyword>
<evidence type="ECO:0000313" key="13">
    <source>
        <dbReference type="Proteomes" id="UP001280581"/>
    </source>
</evidence>
<dbReference type="InterPro" id="IPR009080">
    <property type="entry name" value="tRNAsynth_Ia_anticodon-bd"/>
</dbReference>
<dbReference type="InterPro" id="IPR014729">
    <property type="entry name" value="Rossmann-like_a/b/a_fold"/>
</dbReference>
<protein>
    <recommendedName>
        <fullName evidence="2">arginine--tRNA ligase</fullName>
        <ecNumber evidence="2">6.1.1.19</ecNumber>
    </recommendedName>
</protein>
<evidence type="ECO:0000256" key="2">
    <source>
        <dbReference type="ARBA" id="ARBA00012837"/>
    </source>
</evidence>
<organism evidence="12 13">
    <name type="scientific">Pseudopithomyces chartarum</name>
    <dbReference type="NCBI Taxonomy" id="1892770"/>
    <lineage>
        <taxon>Eukaryota</taxon>
        <taxon>Fungi</taxon>
        <taxon>Dikarya</taxon>
        <taxon>Ascomycota</taxon>
        <taxon>Pezizomycotina</taxon>
        <taxon>Dothideomycetes</taxon>
        <taxon>Pleosporomycetidae</taxon>
        <taxon>Pleosporales</taxon>
        <taxon>Massarineae</taxon>
        <taxon>Didymosphaeriaceae</taxon>
        <taxon>Pseudopithomyces</taxon>
    </lineage>
</organism>
<dbReference type="SUPFAM" id="SSF47323">
    <property type="entry name" value="Anticodon-binding domain of a subclass of class I aminoacyl-tRNA synthetases"/>
    <property type="match status" value="1"/>
</dbReference>
<feature type="compositionally biased region" description="Acidic residues" evidence="10">
    <location>
        <begin position="592"/>
        <end position="605"/>
    </location>
</feature>
<evidence type="ECO:0000256" key="6">
    <source>
        <dbReference type="ARBA" id="ARBA00022917"/>
    </source>
</evidence>
<evidence type="ECO:0000256" key="5">
    <source>
        <dbReference type="ARBA" id="ARBA00022840"/>
    </source>
</evidence>
<proteinExistence type="inferred from homology"/>
<dbReference type="Proteomes" id="UP001280581">
    <property type="component" value="Unassembled WGS sequence"/>
</dbReference>
<sequence>METSHLEGLENALSKLSVENGIPQYDGADTLHNPLDVGRSYLAELLCNLVDCEPNVAYRSIQCPNDITKGDFTVTLPKLRPGEKIDDWVPGLMEKFPNDHALFLPPIQDGVHLRVFISQDIVPRLFIPYIIDRVQDYGSLKSTNDDTKKILVEFSSPNIWEEFQGRHLRSTIVGACVSNIFENVGWEVTRVNHLSDWGKNVALLKVGWDTFGNEEAYQKGPVSHLLSVYHQIEELFKPEVAASKHARDEAVKNGQDGSEAQAEIENQGIYAQRNAVSKKLEDGDEEALAFWRRVREVSIAAYDELYTQFGVTFDEHSGESQVSAESMVKVENLLKEKGICEESAGASVIHMQDYGLKAGTAMLRDRAGAPMYLLRDLTTMIERAEKYHFDKMIIVAGNNNNSHFTQLHHVLVALDKKELADKIQHLKFSDASTMSEKLGKGYKTRFIVDECGKSMIAALEAEPEKATVFGDLESSATTLGVSALIAQELATQSNSGHSFDTTAMVAFKPGTGVDLQYWYTKLCLLLENYTERQALADEDYELLAEDDPVDLLRILIQFPEVLHTAHASLKPSGIVTYLTSVVEQLKTCLNDEADDESTVNDETVAEADKAPEDTESTELEPGQVLLFESARIVLHNGLKIMGIKPYAKKCTERADTPIAE</sequence>
<dbReference type="Pfam" id="PF05746">
    <property type="entry name" value="DALR_1"/>
    <property type="match status" value="1"/>
</dbReference>
<dbReference type="SUPFAM" id="SSF52374">
    <property type="entry name" value="Nucleotidylyl transferase"/>
    <property type="match status" value="1"/>
</dbReference>
<gene>
    <name evidence="12" type="ORF">GRF29_1536g953633</name>
</gene>
<evidence type="ECO:0000256" key="3">
    <source>
        <dbReference type="ARBA" id="ARBA00022598"/>
    </source>
</evidence>
<keyword evidence="5 9" id="KW-0067">ATP-binding</keyword>
<evidence type="ECO:0000256" key="10">
    <source>
        <dbReference type="SAM" id="MobiDB-lite"/>
    </source>
</evidence>
<dbReference type="GO" id="GO:0004814">
    <property type="term" value="F:arginine-tRNA ligase activity"/>
    <property type="evidence" value="ECO:0007669"/>
    <property type="project" value="UniProtKB-EC"/>
</dbReference>
<dbReference type="EC" id="6.1.1.19" evidence="2"/>
<dbReference type="InterPro" id="IPR008909">
    <property type="entry name" value="DALR_anticod-bd"/>
</dbReference>
<comment type="similarity">
    <text evidence="1 9">Belongs to the class-I aminoacyl-tRNA synthetase family.</text>
</comment>
<dbReference type="Pfam" id="PF00750">
    <property type="entry name" value="tRNA-synt_1d"/>
    <property type="match status" value="1"/>
</dbReference>
<evidence type="ECO:0000256" key="1">
    <source>
        <dbReference type="ARBA" id="ARBA00005594"/>
    </source>
</evidence>
<dbReference type="GO" id="GO:0032543">
    <property type="term" value="P:mitochondrial translation"/>
    <property type="evidence" value="ECO:0007669"/>
    <property type="project" value="TreeGrafter"/>
</dbReference>
<dbReference type="AlphaFoldDB" id="A0AAN6RCN9"/>
<dbReference type="InterPro" id="IPR036695">
    <property type="entry name" value="Arg-tRNA-synth_N_sf"/>
</dbReference>
<reference evidence="12 13" key="1">
    <citation type="submission" date="2021-02" db="EMBL/GenBank/DDBJ databases">
        <title>Genome assembly of Pseudopithomyces chartarum.</title>
        <authorList>
            <person name="Jauregui R."/>
            <person name="Singh J."/>
            <person name="Voisey C."/>
        </authorList>
    </citation>
    <scope>NUCLEOTIDE SEQUENCE [LARGE SCALE GENOMIC DNA]</scope>
    <source>
        <strain evidence="12 13">AGR01</strain>
    </source>
</reference>
<dbReference type="EMBL" id="WVTA01000021">
    <property type="protein sequence ID" value="KAK3197202.1"/>
    <property type="molecule type" value="Genomic_DNA"/>
</dbReference>
<dbReference type="GO" id="GO:0005524">
    <property type="term" value="F:ATP binding"/>
    <property type="evidence" value="ECO:0007669"/>
    <property type="project" value="UniProtKB-KW"/>
</dbReference>
<comment type="catalytic activity">
    <reaction evidence="8">
        <text>tRNA(Arg) + L-arginine + ATP = L-arginyl-tRNA(Arg) + AMP + diphosphate</text>
        <dbReference type="Rhea" id="RHEA:20301"/>
        <dbReference type="Rhea" id="RHEA-COMP:9658"/>
        <dbReference type="Rhea" id="RHEA-COMP:9673"/>
        <dbReference type="ChEBI" id="CHEBI:30616"/>
        <dbReference type="ChEBI" id="CHEBI:32682"/>
        <dbReference type="ChEBI" id="CHEBI:33019"/>
        <dbReference type="ChEBI" id="CHEBI:78442"/>
        <dbReference type="ChEBI" id="CHEBI:78513"/>
        <dbReference type="ChEBI" id="CHEBI:456215"/>
        <dbReference type="EC" id="6.1.1.19"/>
    </reaction>
</comment>
<dbReference type="InterPro" id="IPR035684">
    <property type="entry name" value="ArgRS_core"/>
</dbReference>
<dbReference type="Gene3D" id="3.30.1360.70">
    <property type="entry name" value="Arginyl tRNA synthetase N-terminal domain"/>
    <property type="match status" value="1"/>
</dbReference>
<evidence type="ECO:0000256" key="9">
    <source>
        <dbReference type="RuleBase" id="RU363038"/>
    </source>
</evidence>
<dbReference type="GO" id="GO:0005739">
    <property type="term" value="C:mitochondrion"/>
    <property type="evidence" value="ECO:0007669"/>
    <property type="project" value="TreeGrafter"/>
</dbReference>
<keyword evidence="7 9" id="KW-0030">Aminoacyl-tRNA synthetase</keyword>
<dbReference type="SUPFAM" id="SSF55190">
    <property type="entry name" value="Arginyl-tRNA synthetase (ArgRS), N-terminal 'additional' domain"/>
    <property type="match status" value="1"/>
</dbReference>
<dbReference type="PRINTS" id="PR01038">
    <property type="entry name" value="TRNASYNTHARG"/>
</dbReference>
<dbReference type="Gene3D" id="1.10.730.10">
    <property type="entry name" value="Isoleucyl-tRNA Synthetase, Domain 1"/>
    <property type="match status" value="1"/>
</dbReference>
<dbReference type="InterPro" id="IPR001278">
    <property type="entry name" value="Arg-tRNA-ligase"/>
</dbReference>
<keyword evidence="13" id="KW-1185">Reference proteome</keyword>
<dbReference type="PANTHER" id="PTHR11956">
    <property type="entry name" value="ARGINYL-TRNA SYNTHETASE"/>
    <property type="match status" value="1"/>
</dbReference>
<dbReference type="PANTHER" id="PTHR11956:SF11">
    <property type="entry name" value="ARGININE--TRNA LIGASE, MITOCHONDRIAL-RELATED"/>
    <property type="match status" value="1"/>
</dbReference>
<evidence type="ECO:0000256" key="8">
    <source>
        <dbReference type="ARBA" id="ARBA00049339"/>
    </source>
</evidence>
<dbReference type="GO" id="GO:0006420">
    <property type="term" value="P:arginyl-tRNA aminoacylation"/>
    <property type="evidence" value="ECO:0007669"/>
    <property type="project" value="InterPro"/>
</dbReference>
<feature type="region of interest" description="Disordered" evidence="10">
    <location>
        <begin position="592"/>
        <end position="620"/>
    </location>
</feature>